<protein>
    <recommendedName>
        <fullName evidence="4">DUF1772 domain-containing protein</fullName>
    </recommendedName>
</protein>
<feature type="transmembrane region" description="Helical" evidence="1">
    <location>
        <begin position="83"/>
        <end position="101"/>
    </location>
</feature>
<dbReference type="EMBL" id="CP079105">
    <property type="protein sequence ID" value="QXQ13434.1"/>
    <property type="molecule type" value="Genomic_DNA"/>
</dbReference>
<evidence type="ECO:0000313" key="2">
    <source>
        <dbReference type="EMBL" id="QXQ13434.1"/>
    </source>
</evidence>
<feature type="transmembrane region" description="Helical" evidence="1">
    <location>
        <begin position="121"/>
        <end position="141"/>
    </location>
</feature>
<reference evidence="2" key="1">
    <citation type="submission" date="2021-07" db="EMBL/GenBank/DDBJ databases">
        <title>Candidatus Kaistella beijingensis sp. nov. isolated from a municipal wastewater treatment plant is involved in sludge foaming.</title>
        <authorList>
            <person name="Song Y."/>
            <person name="Liu S.-J."/>
        </authorList>
    </citation>
    <scope>NUCLEOTIDE SEQUENCE</scope>
    <source>
        <strain evidence="2">DSM 43998</strain>
    </source>
</reference>
<name>A0ABX8S6G0_9ACTN</name>
<evidence type="ECO:0000256" key="1">
    <source>
        <dbReference type="SAM" id="Phobius"/>
    </source>
</evidence>
<keyword evidence="1" id="KW-1133">Transmembrane helix</keyword>
<feature type="transmembrane region" description="Helical" evidence="1">
    <location>
        <begin position="58"/>
        <end position="76"/>
    </location>
</feature>
<dbReference type="RefSeq" id="WP_066473968.1">
    <property type="nucleotide sequence ID" value="NZ_CBCRUZ010000007.1"/>
</dbReference>
<sequence>MRALVHLLLFASGIAVGFGGLLPLLGDVEFRDITLTVLRDGFPDQPTLEQLGAVNASVTNSATLPMLVAAVLIVLGGLTGARFLAWLGVLTGFATVGLTIWRVAEPLGEVIRASYPDLIHPWGVALVGGGLLVALLALMAPRERRLATRERFLAQRERRLAQRERRLAPGERRRFLWRRR</sequence>
<organism evidence="2 3">
    <name type="scientific">Skermania pinensis</name>
    <dbReference type="NCBI Taxonomy" id="39122"/>
    <lineage>
        <taxon>Bacteria</taxon>
        <taxon>Bacillati</taxon>
        <taxon>Actinomycetota</taxon>
        <taxon>Actinomycetes</taxon>
        <taxon>Mycobacteriales</taxon>
        <taxon>Gordoniaceae</taxon>
        <taxon>Skermania</taxon>
    </lineage>
</organism>
<evidence type="ECO:0000313" key="3">
    <source>
        <dbReference type="Proteomes" id="UP000887023"/>
    </source>
</evidence>
<accession>A0ABX8S6G0</accession>
<keyword evidence="3" id="KW-1185">Reference proteome</keyword>
<gene>
    <name evidence="2" type="ORF">KV203_16625</name>
</gene>
<dbReference type="Proteomes" id="UP000887023">
    <property type="component" value="Chromosome"/>
</dbReference>
<keyword evidence="1" id="KW-0472">Membrane</keyword>
<evidence type="ECO:0008006" key="4">
    <source>
        <dbReference type="Google" id="ProtNLM"/>
    </source>
</evidence>
<keyword evidence="1" id="KW-0812">Transmembrane</keyword>
<proteinExistence type="predicted"/>